<keyword evidence="1" id="KW-0472">Membrane</keyword>
<dbReference type="WBParaSite" id="Smp_337510.1">
    <property type="protein sequence ID" value="Smp_337510.1"/>
    <property type="gene ID" value="Smp_337510"/>
</dbReference>
<evidence type="ECO:0000313" key="3">
    <source>
        <dbReference type="WBParaSite" id="Smp_337510.1"/>
    </source>
</evidence>
<feature type="transmembrane region" description="Helical" evidence="1">
    <location>
        <begin position="41"/>
        <end position="63"/>
    </location>
</feature>
<name>A0A5K4F9X4_SCHMA</name>
<evidence type="ECO:0000256" key="1">
    <source>
        <dbReference type="SAM" id="Phobius"/>
    </source>
</evidence>
<reference evidence="3" key="2">
    <citation type="submission" date="2019-11" db="UniProtKB">
        <authorList>
            <consortium name="WormBaseParasite"/>
        </authorList>
    </citation>
    <scope>IDENTIFICATION</scope>
    <source>
        <strain evidence="3">Puerto Rican</strain>
    </source>
</reference>
<dbReference type="Proteomes" id="UP000008854">
    <property type="component" value="Unassembled WGS sequence"/>
</dbReference>
<reference evidence="2" key="1">
    <citation type="journal article" date="2012" name="PLoS Negl. Trop. Dis.">
        <title>A systematically improved high quality genome and transcriptome of the human blood fluke Schistosoma mansoni.</title>
        <authorList>
            <person name="Protasio A.V."/>
            <person name="Tsai I.J."/>
            <person name="Babbage A."/>
            <person name="Nichol S."/>
            <person name="Hunt M."/>
            <person name="Aslett M.A."/>
            <person name="De Silva N."/>
            <person name="Velarde G.S."/>
            <person name="Anderson T.J."/>
            <person name="Clark R.C."/>
            <person name="Davidson C."/>
            <person name="Dillon G.P."/>
            <person name="Holroyd N.E."/>
            <person name="LoVerde P.T."/>
            <person name="Lloyd C."/>
            <person name="McQuillan J."/>
            <person name="Oliveira G."/>
            <person name="Otto T.D."/>
            <person name="Parker-Manuel S.J."/>
            <person name="Quail M.A."/>
            <person name="Wilson R.A."/>
            <person name="Zerlotini A."/>
            <person name="Dunne D.W."/>
            <person name="Berriman M."/>
        </authorList>
    </citation>
    <scope>NUCLEOTIDE SEQUENCE [LARGE SCALE GENOMIC DNA]</scope>
    <source>
        <strain evidence="2">Puerto Rican</strain>
    </source>
</reference>
<protein>
    <submittedName>
        <fullName evidence="3">Uncharacterized protein</fullName>
    </submittedName>
</protein>
<evidence type="ECO:0000313" key="2">
    <source>
        <dbReference type="Proteomes" id="UP000008854"/>
    </source>
</evidence>
<dbReference type="InParanoid" id="A0A5K4F9X4"/>
<keyword evidence="2" id="KW-1185">Reference proteome</keyword>
<keyword evidence="1" id="KW-1133">Transmembrane helix</keyword>
<sequence length="100" mass="11829">MCIYFTYFRNLTFSTEAVPIQSVRWTIQKAIQIRLWILNPIFHVVGCIFVAPVNFVVHVSVYVERLDIYKTFVKAPSNLLLKHLMMADQEQLIGTKRWIR</sequence>
<accession>A0A5K4F9X4</accession>
<dbReference type="AlphaFoldDB" id="A0A5K4F9X4"/>
<organism evidence="2 3">
    <name type="scientific">Schistosoma mansoni</name>
    <name type="common">Blood fluke</name>
    <dbReference type="NCBI Taxonomy" id="6183"/>
    <lineage>
        <taxon>Eukaryota</taxon>
        <taxon>Metazoa</taxon>
        <taxon>Spiralia</taxon>
        <taxon>Lophotrochozoa</taxon>
        <taxon>Platyhelminthes</taxon>
        <taxon>Trematoda</taxon>
        <taxon>Digenea</taxon>
        <taxon>Strigeidida</taxon>
        <taxon>Schistosomatoidea</taxon>
        <taxon>Schistosomatidae</taxon>
        <taxon>Schistosoma</taxon>
    </lineage>
</organism>
<proteinExistence type="predicted"/>
<keyword evidence="1" id="KW-0812">Transmembrane</keyword>